<dbReference type="InterPro" id="IPR013785">
    <property type="entry name" value="Aldolase_TIM"/>
</dbReference>
<dbReference type="CDD" id="cd04725">
    <property type="entry name" value="OMP_decarboxylase_like"/>
    <property type="match status" value="1"/>
</dbReference>
<evidence type="ECO:0000256" key="7">
    <source>
        <dbReference type="ARBA" id="ARBA00023239"/>
    </source>
</evidence>
<name>A0A382JTR9_9ZZZZ</name>
<dbReference type="PANTHER" id="PTHR43375:SF1">
    <property type="entry name" value="OROTIDINE 5'-PHOSPHATE DECARBOXYLASE"/>
    <property type="match status" value="1"/>
</dbReference>
<proteinExistence type="inferred from homology"/>
<comment type="pathway">
    <text evidence="1">Pyrimidine metabolism; UMP biosynthesis via de novo pathway; UMP from orotate: step 2/2.</text>
</comment>
<evidence type="ECO:0000256" key="3">
    <source>
        <dbReference type="ARBA" id="ARBA00012321"/>
    </source>
</evidence>
<evidence type="ECO:0000256" key="1">
    <source>
        <dbReference type="ARBA" id="ARBA00004861"/>
    </source>
</evidence>
<evidence type="ECO:0000256" key="8">
    <source>
        <dbReference type="ARBA" id="ARBA00033428"/>
    </source>
</evidence>
<evidence type="ECO:0000256" key="6">
    <source>
        <dbReference type="ARBA" id="ARBA00022975"/>
    </source>
</evidence>
<dbReference type="SMART" id="SM00934">
    <property type="entry name" value="OMPdecase"/>
    <property type="match status" value="1"/>
</dbReference>
<evidence type="ECO:0000259" key="10">
    <source>
        <dbReference type="SMART" id="SM00934"/>
    </source>
</evidence>
<dbReference type="InterPro" id="IPR011060">
    <property type="entry name" value="RibuloseP-bd_barrel"/>
</dbReference>
<dbReference type="InterPro" id="IPR001754">
    <property type="entry name" value="OMPdeCOase_dom"/>
</dbReference>
<evidence type="ECO:0000313" key="11">
    <source>
        <dbReference type="EMBL" id="SVC15490.1"/>
    </source>
</evidence>
<evidence type="ECO:0000256" key="5">
    <source>
        <dbReference type="ARBA" id="ARBA00022793"/>
    </source>
</evidence>
<sequence length="231" mass="24709">MSTFVEKLQAAAQQNNSLLCIGLDPDPRLMPIADVAEFNQAIVEATSDLVCAYKPNLGFYESLGPAGTEALEQTLKAIPSWIPVIGDSKRGDIGNTATAYAKAMFDVWGFDCVTVNPFGGQDSLEPFLNYQDKGVLVWCRSSNPGARELQDLIATPPLGGGDSRPFYEWVAISAAKWNTNGNVGLVVGATYPDELRTIRELCPDMPILIPGIGAQEGSLEKSTMAGIDAHG</sequence>
<dbReference type="GO" id="GO:0044205">
    <property type="term" value="P:'de novo' UMP biosynthetic process"/>
    <property type="evidence" value="ECO:0007669"/>
    <property type="project" value="UniProtKB-UniPathway"/>
</dbReference>
<dbReference type="PANTHER" id="PTHR43375">
    <property type="entry name" value="OROTIDINE 5'-PHOSPHATE DECARBOXYLASE"/>
    <property type="match status" value="1"/>
</dbReference>
<comment type="similarity">
    <text evidence="2">Belongs to the OMP decarboxylase family. Type 2 subfamily.</text>
</comment>
<feature type="non-terminal residue" evidence="11">
    <location>
        <position position="231"/>
    </location>
</feature>
<dbReference type="UniPathway" id="UPA00070">
    <property type="reaction ID" value="UER00120"/>
</dbReference>
<reference evidence="11" key="1">
    <citation type="submission" date="2018-05" db="EMBL/GenBank/DDBJ databases">
        <authorList>
            <person name="Lanie J.A."/>
            <person name="Ng W.-L."/>
            <person name="Kazmierczak K.M."/>
            <person name="Andrzejewski T.M."/>
            <person name="Davidsen T.M."/>
            <person name="Wayne K.J."/>
            <person name="Tettelin H."/>
            <person name="Glass J.I."/>
            <person name="Rusch D."/>
            <person name="Podicherti R."/>
            <person name="Tsui H.-C.T."/>
            <person name="Winkler M.E."/>
        </authorList>
    </citation>
    <scope>NUCLEOTIDE SEQUENCE</scope>
</reference>
<evidence type="ECO:0000256" key="2">
    <source>
        <dbReference type="ARBA" id="ARBA00008847"/>
    </source>
</evidence>
<organism evidence="11">
    <name type="scientific">marine metagenome</name>
    <dbReference type="NCBI Taxonomy" id="408172"/>
    <lineage>
        <taxon>unclassified sequences</taxon>
        <taxon>metagenomes</taxon>
        <taxon>ecological metagenomes</taxon>
    </lineage>
</organism>
<dbReference type="EC" id="4.1.1.23" evidence="3"/>
<accession>A0A382JTR9</accession>
<dbReference type="SUPFAM" id="SSF51366">
    <property type="entry name" value="Ribulose-phoshate binding barrel"/>
    <property type="match status" value="1"/>
</dbReference>
<dbReference type="Pfam" id="PF00215">
    <property type="entry name" value="OMPdecase"/>
    <property type="match status" value="1"/>
</dbReference>
<feature type="domain" description="Orotidine 5'-phosphate decarboxylase" evidence="10">
    <location>
        <begin position="18"/>
        <end position="227"/>
    </location>
</feature>
<dbReference type="EMBL" id="UINC01076379">
    <property type="protein sequence ID" value="SVC15490.1"/>
    <property type="molecule type" value="Genomic_DNA"/>
</dbReference>
<dbReference type="Gene3D" id="3.20.20.70">
    <property type="entry name" value="Aldolase class I"/>
    <property type="match status" value="1"/>
</dbReference>
<evidence type="ECO:0000256" key="9">
    <source>
        <dbReference type="ARBA" id="ARBA00049157"/>
    </source>
</evidence>
<dbReference type="InterPro" id="IPR011995">
    <property type="entry name" value="OMPdecase_type-2"/>
</dbReference>
<dbReference type="InterPro" id="IPR018089">
    <property type="entry name" value="OMPdecase_AS"/>
</dbReference>
<dbReference type="GO" id="GO:0004590">
    <property type="term" value="F:orotidine-5'-phosphate decarboxylase activity"/>
    <property type="evidence" value="ECO:0007669"/>
    <property type="project" value="UniProtKB-EC"/>
</dbReference>
<evidence type="ECO:0000256" key="4">
    <source>
        <dbReference type="ARBA" id="ARBA00021923"/>
    </source>
</evidence>
<keyword evidence="5" id="KW-0210">Decarboxylase</keyword>
<dbReference type="AlphaFoldDB" id="A0A382JTR9"/>
<dbReference type="GO" id="GO:0006207">
    <property type="term" value="P:'de novo' pyrimidine nucleobase biosynthetic process"/>
    <property type="evidence" value="ECO:0007669"/>
    <property type="project" value="InterPro"/>
</dbReference>
<keyword evidence="7" id="KW-0456">Lyase</keyword>
<dbReference type="PROSITE" id="PS00156">
    <property type="entry name" value="OMPDECASE"/>
    <property type="match status" value="1"/>
</dbReference>
<dbReference type="NCBIfam" id="TIGR02127">
    <property type="entry name" value="pyrF_sub2"/>
    <property type="match status" value="1"/>
</dbReference>
<comment type="catalytic activity">
    <reaction evidence="9">
        <text>orotidine 5'-phosphate + H(+) = UMP + CO2</text>
        <dbReference type="Rhea" id="RHEA:11596"/>
        <dbReference type="ChEBI" id="CHEBI:15378"/>
        <dbReference type="ChEBI" id="CHEBI:16526"/>
        <dbReference type="ChEBI" id="CHEBI:57538"/>
        <dbReference type="ChEBI" id="CHEBI:57865"/>
        <dbReference type="EC" id="4.1.1.23"/>
    </reaction>
</comment>
<protein>
    <recommendedName>
        <fullName evidence="4">Orotidine 5'-phosphate decarboxylase</fullName>
        <ecNumber evidence="3">4.1.1.23</ecNumber>
    </recommendedName>
    <alternativeName>
        <fullName evidence="8">OMP decarboxylase</fullName>
    </alternativeName>
</protein>
<gene>
    <name evidence="11" type="ORF">METZ01_LOCUS268344</name>
</gene>
<keyword evidence="6" id="KW-0665">Pyrimidine biosynthesis</keyword>